<dbReference type="InterPro" id="IPR000873">
    <property type="entry name" value="AMP-dep_synth/lig_dom"/>
</dbReference>
<feature type="domain" description="AMP-binding enzyme C-terminal" evidence="4">
    <location>
        <begin position="483"/>
        <end position="566"/>
    </location>
</feature>
<name>A0A8H7V8C8_9FUNG</name>
<evidence type="ECO:0000259" key="3">
    <source>
        <dbReference type="Pfam" id="PF00501"/>
    </source>
</evidence>
<keyword evidence="6" id="KW-1185">Reference proteome</keyword>
<comment type="similarity">
    <text evidence="1">Belongs to the ATP-dependent AMP-binding enzyme family.</text>
</comment>
<accession>A0A8H7V8C8</accession>
<evidence type="ECO:0000313" key="6">
    <source>
        <dbReference type="Proteomes" id="UP000650833"/>
    </source>
</evidence>
<reference evidence="5" key="1">
    <citation type="submission" date="2020-12" db="EMBL/GenBank/DDBJ databases">
        <title>Metabolic potential, ecology and presence of endohyphal bacteria is reflected in genomic diversity of Mucoromycotina.</title>
        <authorList>
            <person name="Muszewska A."/>
            <person name="Okrasinska A."/>
            <person name="Steczkiewicz K."/>
            <person name="Drgas O."/>
            <person name="Orlowska M."/>
            <person name="Perlinska-Lenart U."/>
            <person name="Aleksandrzak-Piekarczyk T."/>
            <person name="Szatraj K."/>
            <person name="Zielenkiewicz U."/>
            <person name="Pilsyk S."/>
            <person name="Malc E."/>
            <person name="Mieczkowski P."/>
            <person name="Kruszewska J.S."/>
            <person name="Biernat P."/>
            <person name="Pawlowska J."/>
        </authorList>
    </citation>
    <scope>NUCLEOTIDE SEQUENCE</scope>
    <source>
        <strain evidence="5">CBS 226.32</strain>
    </source>
</reference>
<dbReference type="Pfam" id="PF13193">
    <property type="entry name" value="AMP-binding_C"/>
    <property type="match status" value="1"/>
</dbReference>
<dbReference type="EMBL" id="JAEPRC010000098">
    <property type="protein sequence ID" value="KAG2209317.1"/>
    <property type="molecule type" value="Genomic_DNA"/>
</dbReference>
<organism evidence="5 6">
    <name type="scientific">Mucor plumbeus</name>
    <dbReference type="NCBI Taxonomy" id="97098"/>
    <lineage>
        <taxon>Eukaryota</taxon>
        <taxon>Fungi</taxon>
        <taxon>Fungi incertae sedis</taxon>
        <taxon>Mucoromycota</taxon>
        <taxon>Mucoromycotina</taxon>
        <taxon>Mucoromycetes</taxon>
        <taxon>Mucorales</taxon>
        <taxon>Mucorineae</taxon>
        <taxon>Mucoraceae</taxon>
        <taxon>Mucor</taxon>
    </lineage>
</organism>
<evidence type="ECO:0000256" key="1">
    <source>
        <dbReference type="ARBA" id="ARBA00006432"/>
    </source>
</evidence>
<comment type="caution">
    <text evidence="5">The sequence shown here is derived from an EMBL/GenBank/DDBJ whole genome shotgun (WGS) entry which is preliminary data.</text>
</comment>
<dbReference type="OrthoDB" id="10253869at2759"/>
<dbReference type="PANTHER" id="PTHR24096">
    <property type="entry name" value="LONG-CHAIN-FATTY-ACID--COA LIGASE"/>
    <property type="match status" value="1"/>
</dbReference>
<dbReference type="Gene3D" id="3.40.50.12780">
    <property type="entry name" value="N-terminal domain of ligase-like"/>
    <property type="match status" value="1"/>
</dbReference>
<dbReference type="PANTHER" id="PTHR24096:SF149">
    <property type="entry name" value="AMP-BINDING DOMAIN-CONTAINING PROTEIN-RELATED"/>
    <property type="match status" value="1"/>
</dbReference>
<protein>
    <recommendedName>
        <fullName evidence="7">Acetyl-CoA synthetase-like protein</fullName>
    </recommendedName>
</protein>
<dbReference type="InterPro" id="IPR042099">
    <property type="entry name" value="ANL_N_sf"/>
</dbReference>
<dbReference type="AlphaFoldDB" id="A0A8H7V8C8"/>
<dbReference type="Gene3D" id="3.30.300.30">
    <property type="match status" value="1"/>
</dbReference>
<dbReference type="SUPFAM" id="SSF56801">
    <property type="entry name" value="Acetyl-CoA synthetase-like"/>
    <property type="match status" value="1"/>
</dbReference>
<keyword evidence="2" id="KW-0436">Ligase</keyword>
<dbReference type="GO" id="GO:0016405">
    <property type="term" value="F:CoA-ligase activity"/>
    <property type="evidence" value="ECO:0007669"/>
    <property type="project" value="TreeGrafter"/>
</dbReference>
<evidence type="ECO:0000313" key="5">
    <source>
        <dbReference type="EMBL" id="KAG2209317.1"/>
    </source>
</evidence>
<dbReference type="InterPro" id="IPR025110">
    <property type="entry name" value="AMP-bd_C"/>
</dbReference>
<sequence>MLKVGNKNQKIIHENVLKRQPIIYKSLLKDSDQPLPTDITSYEMMFKQNKNKINLKAPMFIDADNDRNFISYGQLKQDILLIATGLKKEFNLQHGDVVALCCPNTIHFPSIFHGTVCAGGIIAAIPHITSNFRAQDIIDDLETIKPKVVVLHPMFLDEVLPLLPSVGVPESHVLLVGEEDECEKASTPSIRTIKKLFLSCRPGFADLEKLEKEACYCYTENDIMHAPSYLFFTSGSTGKRKAVMITQYAVVSVLINRPVDPSNEAIKILACNKLFHVSSLILALHLSIYNGDEVYVINKFSLEDLCIAIEKYKINSMMALFYNISEMCGKSVADKYDLSSLIVVYNIGTKLHHSAIQKLKDRHGLSVIDTYGLTETLIMFQNNMEYTRKGGAGVLARGYEARLTDEEGVDVPRGEIGQLCIKGPTVCLGYYNDPAATASTFDSEGYIMTGDLLRCDEQGVFHYIDRYKDMIRYYENSIFPTSIESVLLKHPMILECAVVGIKVPAKNIEIPKAYIRLIETQILNETEQEQLKEEVIKYIDDKLPNEMNLRGGVTIVDSFPRTYSGKIRRFTLKVEANQMELVSKK</sequence>
<dbReference type="InterPro" id="IPR045851">
    <property type="entry name" value="AMP-bd_C_sf"/>
</dbReference>
<feature type="domain" description="AMP-dependent synthetase/ligase" evidence="3">
    <location>
        <begin position="57"/>
        <end position="431"/>
    </location>
</feature>
<proteinExistence type="inferred from homology"/>
<gene>
    <name evidence="5" type="ORF">INT46_003986</name>
</gene>
<evidence type="ECO:0000256" key="2">
    <source>
        <dbReference type="ARBA" id="ARBA00022598"/>
    </source>
</evidence>
<dbReference type="Pfam" id="PF00501">
    <property type="entry name" value="AMP-binding"/>
    <property type="match status" value="1"/>
</dbReference>
<evidence type="ECO:0008006" key="7">
    <source>
        <dbReference type="Google" id="ProtNLM"/>
    </source>
</evidence>
<evidence type="ECO:0000259" key="4">
    <source>
        <dbReference type="Pfam" id="PF13193"/>
    </source>
</evidence>
<dbReference type="Proteomes" id="UP000650833">
    <property type="component" value="Unassembled WGS sequence"/>
</dbReference>